<dbReference type="EC" id="5.1.1.3" evidence="2 7"/>
<protein>
    <recommendedName>
        <fullName evidence="2 7">Glutamate racemase</fullName>
        <ecNumber evidence="2 7">5.1.1.3</ecNumber>
    </recommendedName>
</protein>
<comment type="caution">
    <text evidence="8">The sequence shown here is derived from an EMBL/GenBank/DDBJ whole genome shotgun (WGS) entry which is preliminary data.</text>
</comment>
<evidence type="ECO:0000313" key="9">
    <source>
        <dbReference type="Proteomes" id="UP000298324"/>
    </source>
</evidence>
<keyword evidence="9" id="KW-1185">Reference proteome</keyword>
<dbReference type="InterPro" id="IPR004391">
    <property type="entry name" value="Glu_race"/>
</dbReference>
<dbReference type="Gene3D" id="3.40.50.1860">
    <property type="match status" value="2"/>
</dbReference>
<dbReference type="NCBIfam" id="TIGR00067">
    <property type="entry name" value="glut_race"/>
    <property type="match status" value="1"/>
</dbReference>
<dbReference type="HAMAP" id="MF_00258">
    <property type="entry name" value="Glu_racemase"/>
    <property type="match status" value="1"/>
</dbReference>
<evidence type="ECO:0000256" key="4">
    <source>
        <dbReference type="ARBA" id="ARBA00022984"/>
    </source>
</evidence>
<dbReference type="AlphaFoldDB" id="A0A4Y7R8Y9"/>
<dbReference type="Pfam" id="PF01177">
    <property type="entry name" value="Asp_Glu_race"/>
    <property type="match status" value="1"/>
</dbReference>
<dbReference type="PANTHER" id="PTHR21198:SF2">
    <property type="entry name" value="GLUTAMATE RACEMASE"/>
    <property type="match status" value="1"/>
</dbReference>
<keyword evidence="4 7" id="KW-0573">Peptidoglycan synthesis</keyword>
<dbReference type="Proteomes" id="UP000298324">
    <property type="component" value="Unassembled WGS sequence"/>
</dbReference>
<feature type="active site" description="Proton donor/acceptor" evidence="7">
    <location>
        <position position="55"/>
    </location>
</feature>
<comment type="catalytic activity">
    <reaction evidence="1 7">
        <text>L-glutamate = D-glutamate</text>
        <dbReference type="Rhea" id="RHEA:12813"/>
        <dbReference type="ChEBI" id="CHEBI:29985"/>
        <dbReference type="ChEBI" id="CHEBI:29986"/>
        <dbReference type="EC" id="5.1.1.3"/>
    </reaction>
</comment>
<proteinExistence type="inferred from homology"/>
<comment type="pathway">
    <text evidence="7">Cell wall biogenesis; peptidoglycan biosynthesis.</text>
</comment>
<feature type="active site" description="Proton donor/acceptor" evidence="7">
    <location>
        <position position="165"/>
    </location>
</feature>
<dbReference type="GO" id="GO:0009252">
    <property type="term" value="P:peptidoglycan biosynthetic process"/>
    <property type="evidence" value="ECO:0007669"/>
    <property type="project" value="UniProtKB-UniRule"/>
</dbReference>
<keyword evidence="3 7" id="KW-0133">Cell shape</keyword>
<evidence type="ECO:0000313" key="8">
    <source>
        <dbReference type="EMBL" id="TEB05242.1"/>
    </source>
</evidence>
<feature type="binding site" evidence="7">
    <location>
        <begin position="56"/>
        <end position="57"/>
    </location>
    <ligand>
        <name>substrate</name>
    </ligand>
</feature>
<dbReference type="PANTHER" id="PTHR21198">
    <property type="entry name" value="GLUTAMATE RACEMASE"/>
    <property type="match status" value="1"/>
</dbReference>
<name>A0A4Y7R8Y9_9FIRM</name>
<dbReference type="GO" id="GO:0008360">
    <property type="term" value="P:regulation of cell shape"/>
    <property type="evidence" value="ECO:0007669"/>
    <property type="project" value="UniProtKB-KW"/>
</dbReference>
<comment type="similarity">
    <text evidence="7">Belongs to the aspartate/glutamate racemases family.</text>
</comment>
<feature type="binding site" evidence="7">
    <location>
        <begin position="166"/>
        <end position="167"/>
    </location>
    <ligand>
        <name>substrate</name>
    </ligand>
</feature>
<dbReference type="GO" id="GO:0071555">
    <property type="term" value="P:cell wall organization"/>
    <property type="evidence" value="ECO:0007669"/>
    <property type="project" value="UniProtKB-KW"/>
</dbReference>
<evidence type="ECO:0000256" key="6">
    <source>
        <dbReference type="ARBA" id="ARBA00023316"/>
    </source>
</evidence>
<reference evidence="8 9" key="1">
    <citation type="journal article" date="2018" name="Environ. Microbiol.">
        <title>Novel energy conservation strategies and behaviour of Pelotomaculum schinkii driving syntrophic propionate catabolism.</title>
        <authorList>
            <person name="Hidalgo-Ahumada C.A.P."/>
            <person name="Nobu M.K."/>
            <person name="Narihiro T."/>
            <person name="Tamaki H."/>
            <person name="Liu W.T."/>
            <person name="Kamagata Y."/>
            <person name="Stams A.J.M."/>
            <person name="Imachi H."/>
            <person name="Sousa D.Z."/>
        </authorList>
    </citation>
    <scope>NUCLEOTIDE SEQUENCE [LARGE SCALE GENOMIC DNA]</scope>
    <source>
        <strain evidence="8 9">HH</strain>
    </source>
</reference>
<dbReference type="InterPro" id="IPR001920">
    <property type="entry name" value="Asp/Glu_race"/>
</dbReference>
<dbReference type="SUPFAM" id="SSF53681">
    <property type="entry name" value="Aspartate/glutamate racemase"/>
    <property type="match status" value="2"/>
</dbReference>
<sequence>MKEVRRLLPGEDMIYYADSIYCPYGGKPPVIIRDRVFTICDFLISKGVKLIVMACNTASITALDAVRERITVPVVGLEPAVKPAVAATKNGKIGVLATGVTLAGERFHSLVERFGETVEVYTQPCPGLVELVEAGKLESPETRTLLARYLDPLLARGVDTIVLGCTHYPFLKPLVQKMSHSGVSVIDSGAAVARQVARLLQGCNLAADISASGREHFFTSGEQEEVQRVVRLLWGDRKLVVEQVRL</sequence>
<evidence type="ECO:0000256" key="5">
    <source>
        <dbReference type="ARBA" id="ARBA00023235"/>
    </source>
</evidence>
<comment type="caution">
    <text evidence="7">Lacks conserved residue(s) required for the propagation of feature annotation.</text>
</comment>
<keyword evidence="6 7" id="KW-0961">Cell wall biogenesis/degradation</keyword>
<evidence type="ECO:0000256" key="7">
    <source>
        <dbReference type="HAMAP-Rule" id="MF_00258"/>
    </source>
</evidence>
<dbReference type="UniPathway" id="UPA00219"/>
<dbReference type="InterPro" id="IPR015942">
    <property type="entry name" value="Asp/Glu/hydantoin_racemase"/>
</dbReference>
<dbReference type="PROSITE" id="PS00924">
    <property type="entry name" value="ASP_GLU_RACEMASE_2"/>
    <property type="match status" value="1"/>
</dbReference>
<keyword evidence="5 7" id="KW-0413">Isomerase</keyword>
<accession>A0A4Y7R8Y9</accession>
<dbReference type="EMBL" id="QFGA01000002">
    <property type="protein sequence ID" value="TEB05242.1"/>
    <property type="molecule type" value="Genomic_DNA"/>
</dbReference>
<dbReference type="GO" id="GO:0008881">
    <property type="term" value="F:glutamate racemase activity"/>
    <property type="evidence" value="ECO:0007669"/>
    <property type="project" value="UniProtKB-UniRule"/>
</dbReference>
<gene>
    <name evidence="7 8" type="primary">murI</name>
    <name evidence="8" type="ORF">Psch_02283</name>
</gene>
<comment type="function">
    <text evidence="7">Provides the (R)-glutamate required for cell wall biosynthesis.</text>
</comment>
<evidence type="ECO:0000256" key="3">
    <source>
        <dbReference type="ARBA" id="ARBA00022960"/>
    </source>
</evidence>
<organism evidence="8 9">
    <name type="scientific">Pelotomaculum schinkii</name>
    <dbReference type="NCBI Taxonomy" id="78350"/>
    <lineage>
        <taxon>Bacteria</taxon>
        <taxon>Bacillati</taxon>
        <taxon>Bacillota</taxon>
        <taxon>Clostridia</taxon>
        <taxon>Eubacteriales</taxon>
        <taxon>Desulfotomaculaceae</taxon>
        <taxon>Pelotomaculum</taxon>
    </lineage>
</organism>
<dbReference type="FunFam" id="3.40.50.1860:FF:000001">
    <property type="entry name" value="Glutamate racemase"/>
    <property type="match status" value="1"/>
</dbReference>
<dbReference type="InterPro" id="IPR033134">
    <property type="entry name" value="Asp/Glu_racemase_AS_2"/>
</dbReference>
<evidence type="ECO:0000256" key="2">
    <source>
        <dbReference type="ARBA" id="ARBA00013090"/>
    </source>
</evidence>
<dbReference type="InterPro" id="IPR018187">
    <property type="entry name" value="Asp/Glu_racemase_AS_1"/>
</dbReference>
<evidence type="ECO:0000256" key="1">
    <source>
        <dbReference type="ARBA" id="ARBA00001602"/>
    </source>
</evidence>
<dbReference type="PROSITE" id="PS00923">
    <property type="entry name" value="ASP_GLU_RACEMASE_1"/>
    <property type="match status" value="1"/>
</dbReference>
<feature type="binding site" evidence="7">
    <location>
        <begin position="24"/>
        <end position="25"/>
    </location>
    <ligand>
        <name>substrate</name>
    </ligand>
</feature>